<dbReference type="Proteomes" id="UP001152531">
    <property type="component" value="Unassembled WGS sequence"/>
</dbReference>
<name>A0ACA9Y1U0_9ASCO</name>
<sequence length="483" mass="57130">MSQFIELQRSRLEEIDVIRQSTFKRFRKNPEVIPPIIREKDDVLALKATKPHHETLLQKHEIKLFSDRYSKLMDQISSTKQQQQLVQQSLEKLEDSGKDFKMFDTLYEQLRSRRDTLIDENLLSLYSMYSSSPMEEVKTTKNGKLKVRKKYILSQEGRNKIDADNLFTHEEQYGKFIDVHRFYDIYRELNKKDVSYLEFLHDFGNCEGVKFENYNSQLIEYLLKFIERTEPLSDINNLHIAMEGEFFCGKAVEGVYTCKPCDRAIKESAFKSHIVGKKHKKNVNKMTIDKQEFQKFKLKYLQEYLKEKIQNTINNVERKNAMTERERMIENEVDESDYTTADSEPSSDSEVSEDEDNDLFKELPLGADGVPIPFWLYKLQGLHHSYNCEICGNMEYKGRISFEKHFGTHKHQQGLRFLGVDDESLNLFTNISKIEEAMDLWKIIKRERREKEGEMENTVEVEDNEGNVMSERDYLQLKRQGII</sequence>
<accession>A0ACA9Y1U0</accession>
<evidence type="ECO:0000313" key="1">
    <source>
        <dbReference type="EMBL" id="CAH6718809.1"/>
    </source>
</evidence>
<keyword evidence="2" id="KW-1185">Reference proteome</keyword>
<evidence type="ECO:0000313" key="2">
    <source>
        <dbReference type="Proteomes" id="UP001152531"/>
    </source>
</evidence>
<organism evidence="1 2">
    <name type="scientific">[Candida] jaroonii</name>
    <dbReference type="NCBI Taxonomy" id="467808"/>
    <lineage>
        <taxon>Eukaryota</taxon>
        <taxon>Fungi</taxon>
        <taxon>Dikarya</taxon>
        <taxon>Ascomycota</taxon>
        <taxon>Saccharomycotina</taxon>
        <taxon>Pichiomycetes</taxon>
        <taxon>Debaryomycetaceae</taxon>
        <taxon>Yamadazyma</taxon>
    </lineage>
</organism>
<gene>
    <name evidence="1" type="ORF">CLIB1444_01S14994</name>
</gene>
<proteinExistence type="predicted"/>
<dbReference type="EMBL" id="CALSDN010000001">
    <property type="protein sequence ID" value="CAH6718809.1"/>
    <property type="molecule type" value="Genomic_DNA"/>
</dbReference>
<reference evidence="1" key="1">
    <citation type="submission" date="2022-06" db="EMBL/GenBank/DDBJ databases">
        <authorList>
            <person name="Legras J.-L."/>
            <person name="Devillers H."/>
            <person name="Grondin C."/>
        </authorList>
    </citation>
    <scope>NUCLEOTIDE SEQUENCE</scope>
    <source>
        <strain evidence="1">CLIB 1444</strain>
    </source>
</reference>
<protein>
    <submittedName>
        <fullName evidence="1">Pre-mRNA-splicing factor Prp9p</fullName>
    </submittedName>
</protein>
<comment type="caution">
    <text evidence="1">The sequence shown here is derived from an EMBL/GenBank/DDBJ whole genome shotgun (WGS) entry which is preliminary data.</text>
</comment>